<evidence type="ECO:0000313" key="3">
    <source>
        <dbReference type="EMBL" id="KAG9283787.1"/>
    </source>
</evidence>
<sequence length="299" mass="33342">SRDNLTLTFHSSVSTVSVLICLCHGWDVKVPESVTAVEGSCVTLPCKTSSHSHVVWYWDITGRDPIVYSSNNGDITDNFRGRTSVPGDPAEGDCSLRIDRVRPEDNDKKLYELAKVRAHLPLKGNNDCHAGLCFFTVKPEKPHISMENQQVEGKLFSATCSIRHSCPSSLPLVEWIGLSSVSNSVITTKDQDGLWTSVFQAKFKPTLQDHEKYLSCQSTFSTKRTLRLVSILPENILMIPKTFRKVLCGLTRQTLNFFDCVFNYILYKSNTAFQKKNIIAIVKHGGGSVMTVWSCFAAS</sequence>
<feature type="domain" description="Immunoglobulin" evidence="2">
    <location>
        <begin position="31"/>
        <end position="138"/>
    </location>
</feature>
<feature type="signal peptide" evidence="1">
    <location>
        <begin position="1"/>
        <end position="25"/>
    </location>
</feature>
<keyword evidence="3" id="KW-0675">Receptor</keyword>
<evidence type="ECO:0000259" key="2">
    <source>
        <dbReference type="SMART" id="SM00409"/>
    </source>
</evidence>
<dbReference type="InterPro" id="IPR003599">
    <property type="entry name" value="Ig_sub"/>
</dbReference>
<organism evidence="3 4">
    <name type="scientific">Astyanax mexicanus</name>
    <name type="common">Blind cave fish</name>
    <name type="synonym">Astyanax fasciatus mexicanus</name>
    <dbReference type="NCBI Taxonomy" id="7994"/>
    <lineage>
        <taxon>Eukaryota</taxon>
        <taxon>Metazoa</taxon>
        <taxon>Chordata</taxon>
        <taxon>Craniata</taxon>
        <taxon>Vertebrata</taxon>
        <taxon>Euteleostomi</taxon>
        <taxon>Actinopterygii</taxon>
        <taxon>Neopterygii</taxon>
        <taxon>Teleostei</taxon>
        <taxon>Ostariophysi</taxon>
        <taxon>Characiformes</taxon>
        <taxon>Characoidei</taxon>
        <taxon>Acestrorhamphidae</taxon>
        <taxon>Acestrorhamphinae</taxon>
        <taxon>Astyanax</taxon>
    </lineage>
</organism>
<keyword evidence="1" id="KW-0732">Signal</keyword>
<dbReference type="InterPro" id="IPR036179">
    <property type="entry name" value="Ig-like_dom_sf"/>
</dbReference>
<reference evidence="3 4" key="1">
    <citation type="submission" date="2021-07" db="EMBL/GenBank/DDBJ databases">
        <authorList>
            <person name="Imarazene B."/>
            <person name="Zahm M."/>
            <person name="Klopp C."/>
            <person name="Cabau C."/>
            <person name="Beille S."/>
            <person name="Jouanno E."/>
            <person name="Castinel A."/>
            <person name="Lluch J."/>
            <person name="Gil L."/>
            <person name="Kuchtly C."/>
            <person name="Lopez Roques C."/>
            <person name="Donnadieu C."/>
            <person name="Parrinello H."/>
            <person name="Journot L."/>
            <person name="Du K."/>
            <person name="Schartl M."/>
            <person name="Retaux S."/>
            <person name="Guiguen Y."/>
        </authorList>
    </citation>
    <scope>NUCLEOTIDE SEQUENCE [LARGE SCALE GENOMIC DNA]</scope>
    <source>
        <strain evidence="3">Pach_M1</strain>
        <tissue evidence="3">Testis</tissue>
    </source>
</reference>
<comment type="caution">
    <text evidence="3">The sequence shown here is derived from an EMBL/GenBank/DDBJ whole genome shotgun (WGS) entry which is preliminary data.</text>
</comment>
<dbReference type="SMART" id="SM00409">
    <property type="entry name" value="IG"/>
    <property type="match status" value="1"/>
</dbReference>
<gene>
    <name evidence="3" type="primary">SIGLEC12</name>
    <name evidence="3" type="ORF">AMEX_G2595</name>
</gene>
<accession>A0A8T2MJT6</accession>
<protein>
    <submittedName>
        <fullName evidence="3">B-cell receptor CD22-like isoform X1</fullName>
    </submittedName>
</protein>
<dbReference type="EMBL" id="JAICCE010000001">
    <property type="protein sequence ID" value="KAG9283787.1"/>
    <property type="molecule type" value="Genomic_DNA"/>
</dbReference>
<evidence type="ECO:0000313" key="4">
    <source>
        <dbReference type="Proteomes" id="UP000752171"/>
    </source>
</evidence>
<evidence type="ECO:0000256" key="1">
    <source>
        <dbReference type="SAM" id="SignalP"/>
    </source>
</evidence>
<proteinExistence type="predicted"/>
<name>A0A8T2MJT6_ASTMX</name>
<dbReference type="InterPro" id="IPR013783">
    <property type="entry name" value="Ig-like_fold"/>
</dbReference>
<feature type="chain" id="PRO_5035735138" evidence="1">
    <location>
        <begin position="26"/>
        <end position="299"/>
    </location>
</feature>
<dbReference type="AlphaFoldDB" id="A0A8T2MJT6"/>
<dbReference type="PANTHER" id="PTHR46484">
    <property type="entry name" value="SI:CH211-171H4.5-RELATED"/>
    <property type="match status" value="1"/>
</dbReference>
<dbReference type="InterPro" id="IPR013106">
    <property type="entry name" value="Ig_V-set"/>
</dbReference>
<dbReference type="PANTHER" id="PTHR46484:SF1">
    <property type="entry name" value="SCHWANN CELL MYELIN PROTEIN-RELATED"/>
    <property type="match status" value="1"/>
</dbReference>
<dbReference type="SUPFAM" id="SSF48726">
    <property type="entry name" value="Immunoglobulin"/>
    <property type="match status" value="2"/>
</dbReference>
<feature type="non-terminal residue" evidence="3">
    <location>
        <position position="299"/>
    </location>
</feature>
<dbReference type="Gene3D" id="2.60.40.10">
    <property type="entry name" value="Immunoglobulins"/>
    <property type="match status" value="2"/>
</dbReference>
<dbReference type="Proteomes" id="UP000752171">
    <property type="component" value="Unassembled WGS sequence"/>
</dbReference>
<dbReference type="Pfam" id="PF07686">
    <property type="entry name" value="V-set"/>
    <property type="match status" value="1"/>
</dbReference>